<dbReference type="InterPro" id="IPR050216">
    <property type="entry name" value="LRR_domain-containing"/>
</dbReference>
<dbReference type="Proteomes" id="UP000326018">
    <property type="component" value="Unassembled WGS sequence"/>
</dbReference>
<accession>A0A5E7FBS4</accession>
<keyword evidence="2" id="KW-0677">Repeat</keyword>
<dbReference type="PANTHER" id="PTHR48051:SF1">
    <property type="entry name" value="RAS SUPPRESSOR PROTEIN 1"/>
    <property type="match status" value="1"/>
</dbReference>
<sequence>MNTDPTALITSDAFRPDAHFEHLQTAIPLWLRQSAPDRREALRNVTPRLPAEMSSAPKHQQAELNRLIARHIASQIQVDKALANLQNPADFAEPLLKTEIKRRFGLDLDVRETFLRLYIPTHLPWLRLKSGGARVWTVSLIDAALHNFETAETGKDAFEPASTYISTPSANGHFRTLPHVAGQMPISAFTGLCRELDIGERYKAYLEDNLGISNPVAAAILQPKIRDSEKSALTAALHMAQAQNRLSSDIHILILGLLDNLPHLRLRGQLWGCHDLTILNARLTGILLFAPDLESAREVVRVVAYIPGDPEHPVKEYSSTAAFAEDLTQRLRAPAYQQFFSRFINHEDRGRFFAQLNNLLAPISWQPVQPGDSRPTWRESPDPRANLRLRATPVQGELWTHLYQRKLDKILNDARVIAVSTATVDQKARWALWDSFVEIASTLLNIAAFIALPFVPFLGEMMLAYMAYQLLDETFESVVDWAEGQTREAFAHLMGVVESAVQLGAFAAGGVIAAGEFRAVLPREIVQFIDRFNPVKRPNGDTRYWQPDLLTYEHAAALPKDAKPDAIGLYQHQGKTLLHLDNKHYAVSKDPVTRTHRIDHPTRPETYKPQLQHNGAGAWQTELDRPLNWDQATVLARIGPDMQRFEASTRERMLSISGCHEDVLRRMHVHNGQVPPLLADTLKRFQIDQDLHTFIDRIGSEQPADYLNADPALQLELLHEHGYWPANKGLRLIDESAQTLWQTRAADGPVLQFNVTQLNNGDVLNTFLSALSETEIRTLMGEAFGEPSPRLESRTRRLRQILAQLAKRKRQSLFEQRYRKLEQGASSLALKIMDAEPGLPRALAEVLADSASDFERQQLQRGNVPARLADVAHEARLQVRITRAYEGLELPSTKDNLDTDRLALRSLAELPGWTAQLRLEIRHYHFEGRLIDSLGGAEAPLRKVLVLSDEGSYQPYDEAGEELSGSGSLYASLLQALPDSERAALNIHIGEGDRLKQLIRQHALSRDALRILFAEHPNFKPTYDPKVMRLLGGGDGYRQMPRNTPTLQQRAQMLFPQLSADELEAFVLRLQQHPQGPRAELQRLITQHDQLCESLNVWRNDVPVFVPDSQVRVTPEQFASQKQIRQQFMIDVLDCWRQQWTLPETAAETIFFNFFHPIIGELPSLTGDFSSVTILRLEGSSATRGMHEFLKNFPGLRELKLRYVNLGRLPDNLSSLQLRELILSDCAVALSPESHATLASLHQLTTLDLYRNPLGLVPDFGAMPNLNYVDLSHTGITEFPNDLFTRPRLRTALLNDNQISELPDTLFIQPSSTQDGFDLGNNPLSRGSRERLKQHFQQSRQDFGIYAEAADIRRAQSLYPTLDQEEASKFVLLLPGTLDEGRVALTRLEAELATLENQLAAWTADIPQVHPHSNQPFTAQQLLIEHSTRDEFKQRVMRCWRRESEPDEFSDLLLTTFDLSADTMITGDLPALSADFSHVSLVYLNSDSGYTAGVTRFLEQFPKLKTISIRHFRLGDIPDSIFQMGNLKSVNLPNCNITLSPQSVLNLAEMTRLEFLDLSNNPLGLAPDVIQMSELTTLQLDDCALSELPVGLLQLKTLETVDLSSNSITQVPSDILELPMDVAESIDLRGNPFSEESLKILIEYFRRTYIDFGVQAVIERAELEMSTSEPSDAED</sequence>
<dbReference type="GO" id="GO:0005737">
    <property type="term" value="C:cytoplasm"/>
    <property type="evidence" value="ECO:0007669"/>
    <property type="project" value="TreeGrafter"/>
</dbReference>
<keyword evidence="1" id="KW-0433">Leucine-rich repeat</keyword>
<dbReference type="InterPro" id="IPR046673">
    <property type="entry name" value="ToxA_N"/>
</dbReference>
<keyword evidence="3" id="KW-0175">Coiled coil</keyword>
<dbReference type="SMART" id="SM00369">
    <property type="entry name" value="LRR_TYP"/>
    <property type="match status" value="8"/>
</dbReference>
<proteinExistence type="predicted"/>
<dbReference type="PANTHER" id="PTHR48051">
    <property type="match status" value="1"/>
</dbReference>
<dbReference type="Gene3D" id="3.80.10.10">
    <property type="entry name" value="Ribonuclease Inhibitor"/>
    <property type="match status" value="2"/>
</dbReference>
<feature type="domain" description="Dermonecrotic toxin N-terminal" evidence="4">
    <location>
        <begin position="82"/>
        <end position="346"/>
    </location>
</feature>
<reference evidence="5 6" key="1">
    <citation type="submission" date="2019-09" db="EMBL/GenBank/DDBJ databases">
        <authorList>
            <person name="Chandra G."/>
            <person name="Truman W A."/>
        </authorList>
    </citation>
    <scope>NUCLEOTIDE SEQUENCE [LARGE SCALE GENOMIC DNA]</scope>
    <source>
        <strain evidence="5">PS712</strain>
    </source>
</reference>
<evidence type="ECO:0000259" key="4">
    <source>
        <dbReference type="Pfam" id="PF20178"/>
    </source>
</evidence>
<dbReference type="SUPFAM" id="SSF52058">
    <property type="entry name" value="L domain-like"/>
    <property type="match status" value="1"/>
</dbReference>
<name>A0A5E7FBS4_PSEFL</name>
<organism evidence="5 6">
    <name type="scientific">Pseudomonas fluorescens</name>
    <dbReference type="NCBI Taxonomy" id="294"/>
    <lineage>
        <taxon>Bacteria</taxon>
        <taxon>Pseudomonadati</taxon>
        <taxon>Pseudomonadota</taxon>
        <taxon>Gammaproteobacteria</taxon>
        <taxon>Pseudomonadales</taxon>
        <taxon>Pseudomonadaceae</taxon>
        <taxon>Pseudomonas</taxon>
    </lineage>
</organism>
<dbReference type="InterPro" id="IPR003591">
    <property type="entry name" value="Leu-rich_rpt_typical-subtyp"/>
</dbReference>
<evidence type="ECO:0000313" key="6">
    <source>
        <dbReference type="Proteomes" id="UP000326018"/>
    </source>
</evidence>
<feature type="coiled-coil region" evidence="3">
    <location>
        <begin position="1378"/>
        <end position="1405"/>
    </location>
</feature>
<evidence type="ECO:0000256" key="1">
    <source>
        <dbReference type="ARBA" id="ARBA00022614"/>
    </source>
</evidence>
<dbReference type="EMBL" id="CABVIB010000044">
    <property type="protein sequence ID" value="VVO36649.1"/>
    <property type="molecule type" value="Genomic_DNA"/>
</dbReference>
<protein>
    <recommendedName>
        <fullName evidence="4">Dermonecrotic toxin N-terminal domain-containing protein</fullName>
    </recommendedName>
</protein>
<dbReference type="Pfam" id="PF20178">
    <property type="entry name" value="ToxA_N"/>
    <property type="match status" value="1"/>
</dbReference>
<evidence type="ECO:0000256" key="3">
    <source>
        <dbReference type="SAM" id="Coils"/>
    </source>
</evidence>
<gene>
    <name evidence="5" type="ORF">PS712_05463</name>
</gene>
<evidence type="ECO:0000313" key="5">
    <source>
        <dbReference type="EMBL" id="VVO36649.1"/>
    </source>
</evidence>
<evidence type="ECO:0000256" key="2">
    <source>
        <dbReference type="ARBA" id="ARBA00022737"/>
    </source>
</evidence>
<dbReference type="InterPro" id="IPR032675">
    <property type="entry name" value="LRR_dom_sf"/>
</dbReference>
<dbReference type="OrthoDB" id="1467561at2"/>
<dbReference type="RefSeq" id="WP_150705121.1">
    <property type="nucleotide sequence ID" value="NZ_CABVIB010000044.1"/>
</dbReference>